<accession>A0A1G2FQX3</accession>
<reference evidence="10 11" key="1">
    <citation type="journal article" date="2016" name="Nat. Commun.">
        <title>Thousands of microbial genomes shed light on interconnected biogeochemical processes in an aquifer system.</title>
        <authorList>
            <person name="Anantharaman K."/>
            <person name="Brown C.T."/>
            <person name="Hug L.A."/>
            <person name="Sharon I."/>
            <person name="Castelle C.J."/>
            <person name="Probst A.J."/>
            <person name="Thomas B.C."/>
            <person name="Singh A."/>
            <person name="Wilkins M.J."/>
            <person name="Karaoz U."/>
            <person name="Brodie E.L."/>
            <person name="Williams K.H."/>
            <person name="Hubbard S.S."/>
            <person name="Banfield J.F."/>
        </authorList>
    </citation>
    <scope>NUCLEOTIDE SEQUENCE [LARGE SCALE GENOMIC DNA]</scope>
</reference>
<feature type="transmembrane region" description="Helical" evidence="9">
    <location>
        <begin position="52"/>
        <end position="75"/>
    </location>
</feature>
<dbReference type="GO" id="GO:0009306">
    <property type="term" value="P:protein secretion"/>
    <property type="evidence" value="ECO:0007669"/>
    <property type="project" value="UniProtKB-UniRule"/>
</dbReference>
<sequence length="78" mass="8164">MNLSKIITIVQAVISVLLIIAILLQQRGAGASAITGGTGGSAYYARRGFEKFLFAAIVILAVLFVAMAVASIFIASKY</sequence>
<keyword evidence="3 9" id="KW-0813">Transport</keyword>
<comment type="subcellular location">
    <subcellularLocation>
        <location evidence="9">Cell membrane</location>
        <topology evidence="9">Multi-pass membrane protein</topology>
    </subcellularLocation>
    <subcellularLocation>
        <location evidence="1">Membrane</location>
        <topology evidence="1">Multi-pass membrane protein</topology>
    </subcellularLocation>
</comment>
<name>A0A1G2FQX3_9BACT</name>
<dbReference type="GO" id="GO:0005886">
    <property type="term" value="C:plasma membrane"/>
    <property type="evidence" value="ECO:0007669"/>
    <property type="project" value="UniProtKB-SubCell"/>
</dbReference>
<evidence type="ECO:0000256" key="8">
    <source>
        <dbReference type="ARBA" id="ARBA00023136"/>
    </source>
</evidence>
<evidence type="ECO:0000256" key="4">
    <source>
        <dbReference type="ARBA" id="ARBA00022692"/>
    </source>
</evidence>
<organism evidence="10 11">
    <name type="scientific">Candidatus Portnoybacteria bacterium RIFCSPLOWO2_02_FULL_39_11</name>
    <dbReference type="NCBI Taxonomy" id="1802001"/>
    <lineage>
        <taxon>Bacteria</taxon>
        <taxon>Candidatus Portnoyibacteriota</taxon>
    </lineage>
</organism>
<evidence type="ECO:0000256" key="5">
    <source>
        <dbReference type="ARBA" id="ARBA00022927"/>
    </source>
</evidence>
<protein>
    <recommendedName>
        <fullName evidence="9">Protein-export membrane protein SecG</fullName>
    </recommendedName>
</protein>
<keyword evidence="6 9" id="KW-1133">Transmembrane helix</keyword>
<feature type="transmembrane region" description="Helical" evidence="9">
    <location>
        <begin position="6"/>
        <end position="24"/>
    </location>
</feature>
<evidence type="ECO:0000313" key="11">
    <source>
        <dbReference type="Proteomes" id="UP000177126"/>
    </source>
</evidence>
<dbReference type="InterPro" id="IPR004692">
    <property type="entry name" value="SecG"/>
</dbReference>
<comment type="caution">
    <text evidence="10">The sequence shown here is derived from an EMBL/GenBank/DDBJ whole genome shotgun (WGS) entry which is preliminary data.</text>
</comment>
<keyword evidence="9" id="KW-1003">Cell membrane</keyword>
<dbReference type="EMBL" id="MHNF01000031">
    <property type="protein sequence ID" value="OGZ40475.1"/>
    <property type="molecule type" value="Genomic_DNA"/>
</dbReference>
<dbReference type="AlphaFoldDB" id="A0A1G2FQX3"/>
<evidence type="ECO:0000256" key="7">
    <source>
        <dbReference type="ARBA" id="ARBA00023010"/>
    </source>
</evidence>
<evidence type="ECO:0000256" key="3">
    <source>
        <dbReference type="ARBA" id="ARBA00022448"/>
    </source>
</evidence>
<keyword evidence="8 9" id="KW-0472">Membrane</keyword>
<keyword evidence="4 9" id="KW-0812">Transmembrane</keyword>
<keyword evidence="7 9" id="KW-0811">Translocation</keyword>
<evidence type="ECO:0000256" key="9">
    <source>
        <dbReference type="RuleBase" id="RU365087"/>
    </source>
</evidence>
<dbReference type="NCBIfam" id="TIGR00810">
    <property type="entry name" value="secG"/>
    <property type="match status" value="1"/>
</dbReference>
<evidence type="ECO:0000256" key="1">
    <source>
        <dbReference type="ARBA" id="ARBA00004141"/>
    </source>
</evidence>
<dbReference type="Proteomes" id="UP000177126">
    <property type="component" value="Unassembled WGS sequence"/>
</dbReference>
<evidence type="ECO:0000313" key="10">
    <source>
        <dbReference type="EMBL" id="OGZ40475.1"/>
    </source>
</evidence>
<comment type="similarity">
    <text evidence="2 9">Belongs to the SecG family.</text>
</comment>
<gene>
    <name evidence="10" type="ORF">A3B04_01555</name>
</gene>
<dbReference type="GO" id="GO:0015450">
    <property type="term" value="F:protein-transporting ATPase activity"/>
    <property type="evidence" value="ECO:0007669"/>
    <property type="project" value="UniProtKB-UniRule"/>
</dbReference>
<evidence type="ECO:0000256" key="2">
    <source>
        <dbReference type="ARBA" id="ARBA00008445"/>
    </source>
</evidence>
<keyword evidence="5 9" id="KW-0653">Protein transport</keyword>
<proteinExistence type="inferred from homology"/>
<evidence type="ECO:0000256" key="6">
    <source>
        <dbReference type="ARBA" id="ARBA00022989"/>
    </source>
</evidence>
<dbReference type="Pfam" id="PF03840">
    <property type="entry name" value="SecG"/>
    <property type="match status" value="1"/>
</dbReference>
<comment type="function">
    <text evidence="9">Involved in protein export. Participates in an early event of protein translocation.</text>
</comment>